<dbReference type="EMBL" id="JABKAU010000004">
    <property type="protein sequence ID" value="NVO30220.1"/>
    <property type="molecule type" value="Genomic_DNA"/>
</dbReference>
<evidence type="ECO:0000313" key="3">
    <source>
        <dbReference type="EMBL" id="NVO30220.1"/>
    </source>
</evidence>
<dbReference type="Gene3D" id="3.40.630.10">
    <property type="entry name" value="Zn peptidases"/>
    <property type="match status" value="1"/>
</dbReference>
<dbReference type="PANTHER" id="PTHR12147:SF26">
    <property type="entry name" value="PEPTIDASE M28 DOMAIN-CONTAINING PROTEIN"/>
    <property type="match status" value="1"/>
</dbReference>
<dbReference type="InterPro" id="IPR007484">
    <property type="entry name" value="Peptidase_M28"/>
</dbReference>
<feature type="signal peptide" evidence="1">
    <location>
        <begin position="1"/>
        <end position="30"/>
    </location>
</feature>
<dbReference type="Gene3D" id="3.50.30.30">
    <property type="match status" value="1"/>
</dbReference>
<dbReference type="GO" id="GO:0006508">
    <property type="term" value="P:proteolysis"/>
    <property type="evidence" value="ECO:0007669"/>
    <property type="project" value="InterPro"/>
</dbReference>
<dbReference type="PANTHER" id="PTHR12147">
    <property type="entry name" value="METALLOPEPTIDASE M28 FAMILY MEMBER"/>
    <property type="match status" value="1"/>
</dbReference>
<sequence>MPLPIHFPLFSAARPLAALGLLLGSTLACLTPTTAQDMARTRQTIDRLTASDLHGRGYVSGGEQRAAAYLQDRFCALGLQPLAPDYYQFFTLPVNTFPGRAELSADGQSLRPGLDFIAAPHSGPGEVRGPVYQLDSLVFAQPAAQQKLLAMPLAKAVLVLTQAQAGRLAELPPEVQAHLATAAAQLTLVPGKLTAGIAGEQSLRPRLEVRAAAWPATARTVRLHLDARLHPAYRTQNVVGYLPGTARPDSFVVVSAHYDHLGRLGRDTYFPGANDNASGVAMLLELAAYYARPENRPAYSVAFLAFGAEEAGLVGSSYFVEHPLIPLPAIRVLANLDLLGTGGEGLTVVNGRVFEDQFARLQRLNATGNYITSLAARGRAANSDHFPFSERGVPALFFYTRGGITAYHDVQDRPETLPLTAFRGVFGLLRDFLNDAGAAPGK</sequence>
<keyword evidence="4" id="KW-1185">Reference proteome</keyword>
<feature type="chain" id="PRO_5031217076" evidence="1">
    <location>
        <begin position="31"/>
        <end position="442"/>
    </location>
</feature>
<dbReference type="Pfam" id="PF04389">
    <property type="entry name" value="Peptidase_M28"/>
    <property type="match status" value="1"/>
</dbReference>
<accession>A0A7Y7PLX2</accession>
<organism evidence="3 4">
    <name type="scientific">Hymenobacter lapidiphilus</name>
    <dbReference type="NCBI Taxonomy" id="2608003"/>
    <lineage>
        <taxon>Bacteria</taxon>
        <taxon>Pseudomonadati</taxon>
        <taxon>Bacteroidota</taxon>
        <taxon>Cytophagia</taxon>
        <taxon>Cytophagales</taxon>
        <taxon>Hymenobacteraceae</taxon>
        <taxon>Hymenobacter</taxon>
    </lineage>
</organism>
<dbReference type="AlphaFoldDB" id="A0A7Y7PLX2"/>
<feature type="domain" description="Peptidase M28" evidence="2">
    <location>
        <begin position="237"/>
        <end position="425"/>
    </location>
</feature>
<evidence type="ECO:0000259" key="2">
    <source>
        <dbReference type="Pfam" id="PF04389"/>
    </source>
</evidence>
<dbReference type="GO" id="GO:0008235">
    <property type="term" value="F:metalloexopeptidase activity"/>
    <property type="evidence" value="ECO:0007669"/>
    <property type="project" value="InterPro"/>
</dbReference>
<dbReference type="RefSeq" id="WP_176906923.1">
    <property type="nucleotide sequence ID" value="NZ_JABKAU010000004.1"/>
</dbReference>
<keyword evidence="1" id="KW-0732">Signal</keyword>
<dbReference type="SUPFAM" id="SSF53187">
    <property type="entry name" value="Zn-dependent exopeptidases"/>
    <property type="match status" value="1"/>
</dbReference>
<name>A0A7Y7PLX2_9BACT</name>
<protein>
    <submittedName>
        <fullName evidence="3">M28 family peptidase</fullName>
    </submittedName>
</protein>
<gene>
    <name evidence="3" type="ORF">HW554_03285</name>
</gene>
<reference evidence="3 4" key="1">
    <citation type="submission" date="2020-05" db="EMBL/GenBank/DDBJ databases">
        <title>Hymenobacter terrestris sp. nov. and Hymenobacter lapidiphilus sp. nov., isolated from regoliths in Antarctica.</title>
        <authorList>
            <person name="Sedlacek I."/>
            <person name="Pantucek R."/>
            <person name="Zeman M."/>
            <person name="Holochova P."/>
            <person name="Kralova S."/>
            <person name="Stankova E."/>
            <person name="Sedo O."/>
            <person name="Micenkova L."/>
            <person name="Svec P."/>
            <person name="Gupta V."/>
            <person name="Sood U."/>
            <person name="Korpole U.S."/>
            <person name="Lal R."/>
        </authorList>
    </citation>
    <scope>NUCLEOTIDE SEQUENCE [LARGE SCALE GENOMIC DNA]</scope>
    <source>
        <strain evidence="3 4">P5342</strain>
    </source>
</reference>
<proteinExistence type="predicted"/>
<dbReference type="InterPro" id="IPR045175">
    <property type="entry name" value="M28_fam"/>
</dbReference>
<comment type="caution">
    <text evidence="3">The sequence shown here is derived from an EMBL/GenBank/DDBJ whole genome shotgun (WGS) entry which is preliminary data.</text>
</comment>
<dbReference type="Proteomes" id="UP000565521">
    <property type="component" value="Unassembled WGS sequence"/>
</dbReference>
<evidence type="ECO:0000256" key="1">
    <source>
        <dbReference type="SAM" id="SignalP"/>
    </source>
</evidence>
<evidence type="ECO:0000313" key="4">
    <source>
        <dbReference type="Proteomes" id="UP000565521"/>
    </source>
</evidence>